<proteinExistence type="predicted"/>
<keyword evidence="3" id="KW-1185">Reference proteome</keyword>
<evidence type="ECO:0000313" key="2">
    <source>
        <dbReference type="EMBL" id="KAJ7944107.1"/>
    </source>
</evidence>
<dbReference type="PANTHER" id="PTHR33872">
    <property type="entry name" value="DNA POLYMERASE EPSILON CATALYTIC SUBUNIT A"/>
    <property type="match status" value="1"/>
</dbReference>
<feature type="compositionally biased region" description="Pro residues" evidence="1">
    <location>
        <begin position="20"/>
        <end position="30"/>
    </location>
</feature>
<dbReference type="PANTHER" id="PTHR33872:SF7">
    <property type="entry name" value="OSJNBA0084K11.10-LIKE PROTEIN"/>
    <property type="match status" value="1"/>
</dbReference>
<reference evidence="2" key="1">
    <citation type="journal article" date="2023" name="Science">
        <title>Elucidation of the pathway for biosynthesis of saponin adjuvants from the soapbark tree.</title>
        <authorList>
            <person name="Reed J."/>
            <person name="Orme A."/>
            <person name="El-Demerdash A."/>
            <person name="Owen C."/>
            <person name="Martin L.B.B."/>
            <person name="Misra R.C."/>
            <person name="Kikuchi S."/>
            <person name="Rejzek M."/>
            <person name="Martin A.C."/>
            <person name="Harkess A."/>
            <person name="Leebens-Mack J."/>
            <person name="Louveau T."/>
            <person name="Stephenson M.J."/>
            <person name="Osbourn A."/>
        </authorList>
    </citation>
    <scope>NUCLEOTIDE SEQUENCE</scope>
    <source>
        <strain evidence="2">S10</strain>
    </source>
</reference>
<dbReference type="Proteomes" id="UP001163823">
    <property type="component" value="Chromosome 14"/>
</dbReference>
<organism evidence="2 3">
    <name type="scientific">Quillaja saponaria</name>
    <name type="common">Soap bark tree</name>
    <dbReference type="NCBI Taxonomy" id="32244"/>
    <lineage>
        <taxon>Eukaryota</taxon>
        <taxon>Viridiplantae</taxon>
        <taxon>Streptophyta</taxon>
        <taxon>Embryophyta</taxon>
        <taxon>Tracheophyta</taxon>
        <taxon>Spermatophyta</taxon>
        <taxon>Magnoliopsida</taxon>
        <taxon>eudicotyledons</taxon>
        <taxon>Gunneridae</taxon>
        <taxon>Pentapetalae</taxon>
        <taxon>rosids</taxon>
        <taxon>fabids</taxon>
        <taxon>Fabales</taxon>
        <taxon>Quillajaceae</taxon>
        <taxon>Quillaja</taxon>
    </lineage>
</organism>
<comment type="caution">
    <text evidence="2">The sequence shown here is derived from an EMBL/GenBank/DDBJ whole genome shotgun (WGS) entry which is preliminary data.</text>
</comment>
<feature type="region of interest" description="Disordered" evidence="1">
    <location>
        <begin position="1"/>
        <end position="31"/>
    </location>
</feature>
<accession>A0AAD7KQS0</accession>
<feature type="region of interest" description="Disordered" evidence="1">
    <location>
        <begin position="92"/>
        <end position="112"/>
    </location>
</feature>
<sequence>MKQSKVEAERFDTKINRVIPNPPPLPPPLPRFRVVTKPGSTGSVTKQEIAKFWKQKRIEEEDHLLAAIKAAARLRARNLTEEDYKLFELSLKDDEDEDDPDEENVKNVAATSDSKDVKNNEVRVGIKDWWTKSKYAYLNQPAIQSMEPPKRRTTTFIPNCLNYKPAPLYSTSVGVF</sequence>
<dbReference type="AlphaFoldDB" id="A0AAD7KQS0"/>
<feature type="compositionally biased region" description="Basic and acidic residues" evidence="1">
    <location>
        <begin position="1"/>
        <end position="15"/>
    </location>
</feature>
<gene>
    <name evidence="2" type="ORF">O6P43_033565</name>
</gene>
<protein>
    <submittedName>
        <fullName evidence="2">Big</fullName>
    </submittedName>
</protein>
<dbReference type="KEGG" id="qsa:O6P43_033565"/>
<name>A0AAD7KQS0_QUISA</name>
<evidence type="ECO:0000256" key="1">
    <source>
        <dbReference type="SAM" id="MobiDB-lite"/>
    </source>
</evidence>
<dbReference type="EMBL" id="JARAOO010000014">
    <property type="protein sequence ID" value="KAJ7944107.1"/>
    <property type="molecule type" value="Genomic_DNA"/>
</dbReference>
<feature type="compositionally biased region" description="Acidic residues" evidence="1">
    <location>
        <begin position="93"/>
        <end position="102"/>
    </location>
</feature>
<evidence type="ECO:0000313" key="3">
    <source>
        <dbReference type="Proteomes" id="UP001163823"/>
    </source>
</evidence>